<protein>
    <submittedName>
        <fullName evidence="2">Uncharacterized protein</fullName>
    </submittedName>
</protein>
<comment type="caution">
    <text evidence="2">The sequence shown here is derived from an EMBL/GenBank/DDBJ whole genome shotgun (WGS) entry which is preliminary data.</text>
</comment>
<gene>
    <name evidence="2" type="ORF">NDU88_007958</name>
</gene>
<accession>A0AAV7STW3</accession>
<keyword evidence="3" id="KW-1185">Reference proteome</keyword>
<evidence type="ECO:0000256" key="1">
    <source>
        <dbReference type="SAM" id="MobiDB-lite"/>
    </source>
</evidence>
<reference evidence="2" key="1">
    <citation type="journal article" date="2022" name="bioRxiv">
        <title>Sequencing and chromosome-scale assembly of the giantPleurodeles waltlgenome.</title>
        <authorList>
            <person name="Brown T."/>
            <person name="Elewa A."/>
            <person name="Iarovenko S."/>
            <person name="Subramanian E."/>
            <person name="Araus A.J."/>
            <person name="Petzold A."/>
            <person name="Susuki M."/>
            <person name="Suzuki K.-i.T."/>
            <person name="Hayashi T."/>
            <person name="Toyoda A."/>
            <person name="Oliveira C."/>
            <person name="Osipova E."/>
            <person name="Leigh N.D."/>
            <person name="Simon A."/>
            <person name="Yun M.H."/>
        </authorList>
    </citation>
    <scope>NUCLEOTIDE SEQUENCE</scope>
    <source>
        <strain evidence="2">20211129_DDA</strain>
        <tissue evidence="2">Liver</tissue>
    </source>
</reference>
<sequence>MQRASPLQPLWCRGPPFQRLPAKSQVLRQADKPPGRESQEEAAAASLPVPAPRKTKETGRRKGPRQEQVKPDQGSTPVLEPQSTEEGMPVIPESVPKDNAPQPASEIQEEGPWTKQERRKRRHSPPQVTKKTRKKHLSNYNPNSDPEESEEEEQPGNEGPDDQLDQVTRVLQEMRALASVMEASPPPSPATAEKEETSMEEEEQSLPANLEKEEPETSHVGKPASEKHQATVAKTTAPTPETR</sequence>
<feature type="compositionally biased region" description="Basic and acidic residues" evidence="1">
    <location>
        <begin position="29"/>
        <end position="39"/>
    </location>
</feature>
<evidence type="ECO:0000313" key="3">
    <source>
        <dbReference type="Proteomes" id="UP001066276"/>
    </source>
</evidence>
<evidence type="ECO:0000313" key="2">
    <source>
        <dbReference type="EMBL" id="KAJ1167569.1"/>
    </source>
</evidence>
<dbReference type="EMBL" id="JANPWB010000008">
    <property type="protein sequence ID" value="KAJ1167569.1"/>
    <property type="molecule type" value="Genomic_DNA"/>
</dbReference>
<organism evidence="2 3">
    <name type="scientific">Pleurodeles waltl</name>
    <name type="common">Iberian ribbed newt</name>
    <dbReference type="NCBI Taxonomy" id="8319"/>
    <lineage>
        <taxon>Eukaryota</taxon>
        <taxon>Metazoa</taxon>
        <taxon>Chordata</taxon>
        <taxon>Craniata</taxon>
        <taxon>Vertebrata</taxon>
        <taxon>Euteleostomi</taxon>
        <taxon>Amphibia</taxon>
        <taxon>Batrachia</taxon>
        <taxon>Caudata</taxon>
        <taxon>Salamandroidea</taxon>
        <taxon>Salamandridae</taxon>
        <taxon>Pleurodelinae</taxon>
        <taxon>Pleurodeles</taxon>
    </lineage>
</organism>
<feature type="compositionally biased region" description="Basic and acidic residues" evidence="1">
    <location>
        <begin position="210"/>
        <end position="229"/>
    </location>
</feature>
<feature type="compositionally biased region" description="Polar residues" evidence="1">
    <location>
        <begin position="73"/>
        <end position="85"/>
    </location>
</feature>
<feature type="compositionally biased region" description="Acidic residues" evidence="1">
    <location>
        <begin position="145"/>
        <end position="164"/>
    </location>
</feature>
<feature type="region of interest" description="Disordered" evidence="1">
    <location>
        <begin position="1"/>
        <end position="243"/>
    </location>
</feature>
<name>A0AAV7STW3_PLEWA</name>
<feature type="compositionally biased region" description="Basic residues" evidence="1">
    <location>
        <begin position="117"/>
        <end position="137"/>
    </location>
</feature>
<feature type="compositionally biased region" description="Basic and acidic residues" evidence="1">
    <location>
        <begin position="54"/>
        <end position="70"/>
    </location>
</feature>
<dbReference type="AlphaFoldDB" id="A0AAV7STW3"/>
<dbReference type="Proteomes" id="UP001066276">
    <property type="component" value="Chromosome 4_2"/>
</dbReference>
<proteinExistence type="predicted"/>
<feature type="compositionally biased region" description="Polar residues" evidence="1">
    <location>
        <begin position="232"/>
        <end position="243"/>
    </location>
</feature>